<keyword evidence="4" id="KW-1185">Reference proteome</keyword>
<name>A0A8J2ZG86_9RHOB</name>
<dbReference type="AlphaFoldDB" id="A0A8J2ZG86"/>
<dbReference type="InterPro" id="IPR038696">
    <property type="entry name" value="IalB_sf"/>
</dbReference>
<evidence type="ECO:0000313" key="4">
    <source>
        <dbReference type="Proteomes" id="UP000617145"/>
    </source>
</evidence>
<feature type="chain" id="PRO_5035257792" evidence="2">
    <location>
        <begin position="19"/>
        <end position="226"/>
    </location>
</feature>
<reference evidence="3" key="2">
    <citation type="submission" date="2020-09" db="EMBL/GenBank/DDBJ databases">
        <authorList>
            <person name="Sun Q."/>
            <person name="Zhou Y."/>
        </authorList>
    </citation>
    <scope>NUCLEOTIDE SEQUENCE</scope>
    <source>
        <strain evidence="3">CGMCC 1.15762</strain>
    </source>
</reference>
<feature type="compositionally biased region" description="Low complexity" evidence="1">
    <location>
        <begin position="21"/>
        <end position="36"/>
    </location>
</feature>
<evidence type="ECO:0000313" key="3">
    <source>
        <dbReference type="EMBL" id="GGG58664.1"/>
    </source>
</evidence>
<dbReference type="Gene3D" id="2.60.40.1880">
    <property type="entry name" value="Invasion associated locus B (IalB) protein"/>
    <property type="match status" value="1"/>
</dbReference>
<keyword evidence="2" id="KW-0732">Signal</keyword>
<dbReference type="EMBL" id="BMJV01000001">
    <property type="protein sequence ID" value="GGG58664.1"/>
    <property type="molecule type" value="Genomic_DNA"/>
</dbReference>
<protein>
    <submittedName>
        <fullName evidence="3">Invasion-associated locus B family protein</fullName>
    </submittedName>
</protein>
<dbReference type="InterPro" id="IPR010642">
    <property type="entry name" value="Invasion_prot_B"/>
</dbReference>
<organism evidence="3 4">
    <name type="scientific">Salipiger pallidus</name>
    <dbReference type="NCBI Taxonomy" id="1775170"/>
    <lineage>
        <taxon>Bacteria</taxon>
        <taxon>Pseudomonadati</taxon>
        <taxon>Pseudomonadota</taxon>
        <taxon>Alphaproteobacteria</taxon>
        <taxon>Rhodobacterales</taxon>
        <taxon>Roseobacteraceae</taxon>
        <taxon>Salipiger</taxon>
    </lineage>
</organism>
<dbReference type="Proteomes" id="UP000617145">
    <property type="component" value="Unassembled WGS sequence"/>
</dbReference>
<comment type="caution">
    <text evidence="3">The sequence shown here is derived from an EMBL/GenBank/DDBJ whole genome shotgun (WGS) entry which is preliminary data.</text>
</comment>
<evidence type="ECO:0000256" key="2">
    <source>
        <dbReference type="SAM" id="SignalP"/>
    </source>
</evidence>
<accession>A0A8J2ZG86</accession>
<feature type="signal peptide" evidence="2">
    <location>
        <begin position="1"/>
        <end position="18"/>
    </location>
</feature>
<gene>
    <name evidence="3" type="ORF">GCM10011415_00600</name>
</gene>
<dbReference type="Pfam" id="PF06776">
    <property type="entry name" value="IalB"/>
    <property type="match status" value="1"/>
</dbReference>
<sequence>MLWALPLMASLGAAPALAQDATEGAEGATTEAPASGDTEAPESGGTEAPAGGSNIGGPLSMGEAEGNTGAAKGGPESYIKETHGDWQLQCLRVPEGSDAEDPCQMYQLLKDSEGNNVAEVSMFRLSNGGQVSGGGTFVVPLETLLTQKLAISVDGGQAKRYDFSFCTRIGCYARVGFSQEDIARFKGGAESTIRIIPALAPDQTVELTMSLSGFTAAYDETTALRQ</sequence>
<reference evidence="3" key="1">
    <citation type="journal article" date="2014" name="Int. J. Syst. Evol. Microbiol.">
        <title>Complete genome sequence of Corynebacterium casei LMG S-19264T (=DSM 44701T), isolated from a smear-ripened cheese.</title>
        <authorList>
            <consortium name="US DOE Joint Genome Institute (JGI-PGF)"/>
            <person name="Walter F."/>
            <person name="Albersmeier A."/>
            <person name="Kalinowski J."/>
            <person name="Ruckert C."/>
        </authorList>
    </citation>
    <scope>NUCLEOTIDE SEQUENCE</scope>
    <source>
        <strain evidence="3">CGMCC 1.15762</strain>
    </source>
</reference>
<feature type="region of interest" description="Disordered" evidence="1">
    <location>
        <begin position="19"/>
        <end position="78"/>
    </location>
</feature>
<proteinExistence type="predicted"/>
<evidence type="ECO:0000256" key="1">
    <source>
        <dbReference type="SAM" id="MobiDB-lite"/>
    </source>
</evidence>